<dbReference type="OrthoDB" id="2036493at2"/>
<feature type="domain" description="SGNH hydrolase-type esterase" evidence="1">
    <location>
        <begin position="52"/>
        <end position="229"/>
    </location>
</feature>
<proteinExistence type="predicted"/>
<reference evidence="2 3" key="1">
    <citation type="submission" date="2019-10" db="EMBL/GenBank/DDBJ databases">
        <title>Bifidobacterium from non-human primates.</title>
        <authorList>
            <person name="Modesto M."/>
        </authorList>
    </citation>
    <scope>NUCLEOTIDE SEQUENCE [LARGE SCALE GENOMIC DNA]</scope>
    <source>
        <strain evidence="2 3">TREC</strain>
    </source>
</reference>
<dbReference type="AlphaFoldDB" id="A0A7K3THC4"/>
<dbReference type="Pfam" id="PF13472">
    <property type="entry name" value="Lipase_GDSL_2"/>
    <property type="match status" value="1"/>
</dbReference>
<sequence>MPQRHNARIRDKGHEMTTTDATAATAAAALSSADTAPIARAGLIRMFNSLGVIGDSLSSGEIETANADGTMAYIDRPRFSWLAHLSRKYGIDYRCFSSGGLTCADWLDRFLDDLTGESTPRDGYYLALGTNDRFRDCYPLGDADDGPTADTFAGRYRRIIEAVRDYAPHSVIMCCTLYSRKDDDGYDDVIRTIAASYKRCLLVDVARESAVTLDDLQYRLNGHFSAYGYVAIADEIERLTNEAIARHPDLFAAFPVDAPSNALG</sequence>
<dbReference type="Gene3D" id="3.40.50.1110">
    <property type="entry name" value="SGNH hydrolase"/>
    <property type="match status" value="1"/>
</dbReference>
<keyword evidence="3" id="KW-1185">Reference proteome</keyword>
<evidence type="ECO:0000259" key="1">
    <source>
        <dbReference type="Pfam" id="PF13472"/>
    </source>
</evidence>
<protein>
    <recommendedName>
        <fullName evidence="1">SGNH hydrolase-type esterase domain-containing protein</fullName>
    </recommendedName>
</protein>
<dbReference type="Proteomes" id="UP000469763">
    <property type="component" value="Unassembled WGS sequence"/>
</dbReference>
<dbReference type="InterPro" id="IPR036514">
    <property type="entry name" value="SGNH_hydro_sf"/>
</dbReference>
<organism evidence="2 3">
    <name type="scientific">Bifidobacterium avesanii</name>
    <dbReference type="NCBI Taxonomy" id="1798157"/>
    <lineage>
        <taxon>Bacteria</taxon>
        <taxon>Bacillati</taxon>
        <taxon>Actinomycetota</taxon>
        <taxon>Actinomycetes</taxon>
        <taxon>Bifidobacteriales</taxon>
        <taxon>Bifidobacteriaceae</taxon>
        <taxon>Bifidobacterium</taxon>
    </lineage>
</organism>
<dbReference type="InterPro" id="IPR013830">
    <property type="entry name" value="SGNH_hydro"/>
</dbReference>
<gene>
    <name evidence="2" type="ORF">GFD22_03825</name>
</gene>
<name>A0A7K3THC4_9BIFI</name>
<dbReference type="SUPFAM" id="SSF52266">
    <property type="entry name" value="SGNH hydrolase"/>
    <property type="match status" value="1"/>
</dbReference>
<evidence type="ECO:0000313" key="3">
    <source>
        <dbReference type="Proteomes" id="UP000469763"/>
    </source>
</evidence>
<accession>A0A7K3THC4</accession>
<dbReference type="CDD" id="cd00229">
    <property type="entry name" value="SGNH_hydrolase"/>
    <property type="match status" value="1"/>
</dbReference>
<dbReference type="EMBL" id="WHZY01000004">
    <property type="protein sequence ID" value="NEG78109.1"/>
    <property type="molecule type" value="Genomic_DNA"/>
</dbReference>
<evidence type="ECO:0000313" key="2">
    <source>
        <dbReference type="EMBL" id="NEG78109.1"/>
    </source>
</evidence>
<comment type="caution">
    <text evidence="2">The sequence shown here is derived from an EMBL/GenBank/DDBJ whole genome shotgun (WGS) entry which is preliminary data.</text>
</comment>